<dbReference type="EMBL" id="MEYK01000012">
    <property type="protein sequence ID" value="OGD25438.1"/>
    <property type="molecule type" value="Genomic_DNA"/>
</dbReference>
<evidence type="ECO:0000259" key="7">
    <source>
        <dbReference type="PROSITE" id="PS51352"/>
    </source>
</evidence>
<evidence type="ECO:0000313" key="8">
    <source>
        <dbReference type="EMBL" id="OGD25438.1"/>
    </source>
</evidence>
<feature type="domain" description="Thioredoxin" evidence="7">
    <location>
        <begin position="15"/>
        <end position="223"/>
    </location>
</feature>
<proteinExistence type="inferred from homology"/>
<dbReference type="InterPro" id="IPR036249">
    <property type="entry name" value="Thioredoxin-like_sf"/>
</dbReference>
<accession>A0A1F5B4B2</accession>
<organism evidence="8 9">
    <name type="scientific">Candidatus Azambacteria bacterium RIFCSPHIGHO2_01_FULL_40_24</name>
    <dbReference type="NCBI Taxonomy" id="1797301"/>
    <lineage>
        <taxon>Bacteria</taxon>
        <taxon>Candidatus Azamiibacteriota</taxon>
    </lineage>
</organism>
<sequence>MNDQINKYLIPGAIILAGAVIAVAVIYSVNGPSPKNTEKGGAAAIGSMPAVTSGDFVLGEESAPVTIVEYGDFQCPFCGKFFKETESVLRENYIKTGKVKFIYRDFAFLGQESFWSANAARCAGEQGKFWEYHDYLYGNQRGENQGAFSKNNLKSFAAALGLDREKFNSCLDSDRYLEEIKKETKAGGEAGVTGTPANFVNGVLYVGALPINSFIQIIDAELIK</sequence>
<evidence type="ECO:0000313" key="9">
    <source>
        <dbReference type="Proteomes" id="UP000176431"/>
    </source>
</evidence>
<dbReference type="SUPFAM" id="SSF52833">
    <property type="entry name" value="Thioredoxin-like"/>
    <property type="match status" value="1"/>
</dbReference>
<protein>
    <recommendedName>
        <fullName evidence="7">Thioredoxin domain-containing protein</fullName>
    </recommendedName>
</protein>
<dbReference type="Gene3D" id="3.40.30.10">
    <property type="entry name" value="Glutaredoxin"/>
    <property type="match status" value="1"/>
</dbReference>
<keyword evidence="5" id="KW-0676">Redox-active center</keyword>
<reference evidence="8 9" key="1">
    <citation type="journal article" date="2016" name="Nat. Commun.">
        <title>Thousands of microbial genomes shed light on interconnected biogeochemical processes in an aquifer system.</title>
        <authorList>
            <person name="Anantharaman K."/>
            <person name="Brown C.T."/>
            <person name="Hug L.A."/>
            <person name="Sharon I."/>
            <person name="Castelle C.J."/>
            <person name="Probst A.J."/>
            <person name="Thomas B.C."/>
            <person name="Singh A."/>
            <person name="Wilkins M.J."/>
            <person name="Karaoz U."/>
            <person name="Brodie E.L."/>
            <person name="Williams K.H."/>
            <person name="Hubbard S.S."/>
            <person name="Banfield J.F."/>
        </authorList>
    </citation>
    <scope>NUCLEOTIDE SEQUENCE [LARGE SCALE GENOMIC DNA]</scope>
</reference>
<dbReference type="GO" id="GO:0016491">
    <property type="term" value="F:oxidoreductase activity"/>
    <property type="evidence" value="ECO:0007669"/>
    <property type="project" value="UniProtKB-KW"/>
</dbReference>
<keyword evidence="2" id="KW-0732">Signal</keyword>
<comment type="similarity">
    <text evidence="1">Belongs to the thioredoxin family. DsbA subfamily.</text>
</comment>
<keyword evidence="3" id="KW-0560">Oxidoreductase</keyword>
<comment type="caution">
    <text evidence="8">The sequence shown here is derived from an EMBL/GenBank/DDBJ whole genome shotgun (WGS) entry which is preliminary data.</text>
</comment>
<dbReference type="PANTHER" id="PTHR13887">
    <property type="entry name" value="GLUTATHIONE S-TRANSFERASE KAPPA"/>
    <property type="match status" value="1"/>
</dbReference>
<evidence type="ECO:0000256" key="3">
    <source>
        <dbReference type="ARBA" id="ARBA00023002"/>
    </source>
</evidence>
<keyword evidence="6" id="KW-1133">Transmembrane helix</keyword>
<dbReference type="PANTHER" id="PTHR13887:SF14">
    <property type="entry name" value="DISULFIDE BOND FORMATION PROTEIN D"/>
    <property type="match status" value="1"/>
</dbReference>
<evidence type="ECO:0000256" key="4">
    <source>
        <dbReference type="ARBA" id="ARBA00023157"/>
    </source>
</evidence>
<keyword evidence="4" id="KW-1015">Disulfide bond</keyword>
<feature type="transmembrane region" description="Helical" evidence="6">
    <location>
        <begin position="9"/>
        <end position="29"/>
    </location>
</feature>
<gene>
    <name evidence="8" type="ORF">A2819_01140</name>
</gene>
<evidence type="ECO:0000256" key="2">
    <source>
        <dbReference type="ARBA" id="ARBA00022729"/>
    </source>
</evidence>
<dbReference type="InterPro" id="IPR013766">
    <property type="entry name" value="Thioredoxin_domain"/>
</dbReference>
<dbReference type="Pfam" id="PF13462">
    <property type="entry name" value="Thioredoxin_4"/>
    <property type="match status" value="1"/>
</dbReference>
<name>A0A1F5B4B2_9BACT</name>
<keyword evidence="6" id="KW-0812">Transmembrane</keyword>
<dbReference type="AlphaFoldDB" id="A0A1F5B4B2"/>
<dbReference type="PROSITE" id="PS51352">
    <property type="entry name" value="THIOREDOXIN_2"/>
    <property type="match status" value="1"/>
</dbReference>
<dbReference type="Proteomes" id="UP000176431">
    <property type="component" value="Unassembled WGS sequence"/>
</dbReference>
<dbReference type="InterPro" id="IPR012336">
    <property type="entry name" value="Thioredoxin-like_fold"/>
</dbReference>
<evidence type="ECO:0000256" key="1">
    <source>
        <dbReference type="ARBA" id="ARBA00005791"/>
    </source>
</evidence>
<evidence type="ECO:0000256" key="6">
    <source>
        <dbReference type="SAM" id="Phobius"/>
    </source>
</evidence>
<evidence type="ECO:0000256" key="5">
    <source>
        <dbReference type="ARBA" id="ARBA00023284"/>
    </source>
</evidence>
<keyword evidence="6" id="KW-0472">Membrane</keyword>